<dbReference type="GO" id="GO:0003677">
    <property type="term" value="F:DNA binding"/>
    <property type="evidence" value="ECO:0007669"/>
    <property type="project" value="UniProtKB-KW"/>
</dbReference>
<evidence type="ECO:0000256" key="1">
    <source>
        <dbReference type="ARBA" id="ARBA00023125"/>
    </source>
</evidence>
<evidence type="ECO:0000313" key="3">
    <source>
        <dbReference type="Proteomes" id="UP000248795"/>
    </source>
</evidence>
<keyword evidence="1" id="KW-0238">DNA-binding</keyword>
<dbReference type="Pfam" id="PF02082">
    <property type="entry name" value="Rrf2"/>
    <property type="match status" value="1"/>
</dbReference>
<dbReference type="Gene3D" id="1.10.10.10">
    <property type="entry name" value="Winged helix-like DNA-binding domain superfamily/Winged helix DNA-binding domain"/>
    <property type="match status" value="1"/>
</dbReference>
<gene>
    <name evidence="2" type="ORF">DK847_18180</name>
</gene>
<organism evidence="2 3">
    <name type="scientific">Aestuariivirga litoralis</name>
    <dbReference type="NCBI Taxonomy" id="2650924"/>
    <lineage>
        <taxon>Bacteria</taxon>
        <taxon>Pseudomonadati</taxon>
        <taxon>Pseudomonadota</taxon>
        <taxon>Alphaproteobacteria</taxon>
        <taxon>Hyphomicrobiales</taxon>
        <taxon>Aestuariivirgaceae</taxon>
        <taxon>Aestuariivirga</taxon>
    </lineage>
</organism>
<protein>
    <submittedName>
        <fullName evidence="2">BadM/Rrf2 family transcriptional regulator</fullName>
    </submittedName>
</protein>
<keyword evidence="3" id="KW-1185">Reference proteome</keyword>
<dbReference type="GO" id="GO:0005829">
    <property type="term" value="C:cytosol"/>
    <property type="evidence" value="ECO:0007669"/>
    <property type="project" value="TreeGrafter"/>
</dbReference>
<accession>A0A2W2BPW7</accession>
<dbReference type="InterPro" id="IPR036388">
    <property type="entry name" value="WH-like_DNA-bd_sf"/>
</dbReference>
<dbReference type="PANTHER" id="PTHR33221:SF4">
    <property type="entry name" value="HTH-TYPE TRANSCRIPTIONAL REPRESSOR NSRR"/>
    <property type="match status" value="1"/>
</dbReference>
<reference evidence="3" key="1">
    <citation type="submission" date="2018-06" db="EMBL/GenBank/DDBJ databases">
        <title>Aestuariibacter litoralis strain KCTC 52945T.</title>
        <authorList>
            <person name="Li X."/>
            <person name="Salam N."/>
            <person name="Li J.-L."/>
            <person name="Chen Y.-M."/>
            <person name="Yang Z.-W."/>
            <person name="Zhang L.-Y."/>
            <person name="Han M.-X."/>
            <person name="Xiao M."/>
            <person name="Li W.-J."/>
        </authorList>
    </citation>
    <scope>NUCLEOTIDE SEQUENCE [LARGE SCALE GENOMIC DNA]</scope>
    <source>
        <strain evidence="3">KCTC 52945</strain>
    </source>
</reference>
<dbReference type="PANTHER" id="PTHR33221">
    <property type="entry name" value="WINGED HELIX-TURN-HELIX TRANSCRIPTIONAL REGULATOR, RRF2 FAMILY"/>
    <property type="match status" value="1"/>
</dbReference>
<sequence>MRLSVFTDYSLRVLIQAAIRHPNKVTIDEVATAYGISRNHLIKVINELGRAGFLVTQRGRSGGFTLARPAERIFISEVVKFGEDGQPLVECFDPDRNKCVITPACKLKGMISEAKRAFFDVLGKYTIADVCTKPDALLRHLGLSAP</sequence>
<dbReference type="InterPro" id="IPR000944">
    <property type="entry name" value="Tscrpt_reg_Rrf2"/>
</dbReference>
<dbReference type="SUPFAM" id="SSF46785">
    <property type="entry name" value="Winged helix' DNA-binding domain"/>
    <property type="match status" value="1"/>
</dbReference>
<dbReference type="AlphaFoldDB" id="A0A2W2BPW7"/>
<dbReference type="PROSITE" id="PS51197">
    <property type="entry name" value="HTH_RRF2_2"/>
    <property type="match status" value="1"/>
</dbReference>
<name>A0A2W2BPW7_9HYPH</name>
<evidence type="ECO:0000313" key="2">
    <source>
        <dbReference type="EMBL" id="PZF75446.1"/>
    </source>
</evidence>
<dbReference type="RefSeq" id="WP_111199966.1">
    <property type="nucleotide sequence ID" value="NZ_QKVK01000010.1"/>
</dbReference>
<dbReference type="EMBL" id="QKVK01000010">
    <property type="protein sequence ID" value="PZF75446.1"/>
    <property type="molecule type" value="Genomic_DNA"/>
</dbReference>
<proteinExistence type="predicted"/>
<dbReference type="GO" id="GO:0003700">
    <property type="term" value="F:DNA-binding transcription factor activity"/>
    <property type="evidence" value="ECO:0007669"/>
    <property type="project" value="TreeGrafter"/>
</dbReference>
<comment type="caution">
    <text evidence="2">The sequence shown here is derived from an EMBL/GenBank/DDBJ whole genome shotgun (WGS) entry which is preliminary data.</text>
</comment>
<dbReference type="InterPro" id="IPR036390">
    <property type="entry name" value="WH_DNA-bd_sf"/>
</dbReference>
<dbReference type="NCBIfam" id="TIGR00738">
    <property type="entry name" value="rrf2_super"/>
    <property type="match status" value="1"/>
</dbReference>
<dbReference type="Proteomes" id="UP000248795">
    <property type="component" value="Unassembled WGS sequence"/>
</dbReference>